<comment type="subcellular location">
    <subcellularLocation>
        <location evidence="1">Cell membrane</location>
        <topology evidence="1">Multi-pass membrane protein</topology>
    </subcellularLocation>
</comment>
<feature type="transmembrane region" description="Helical" evidence="6">
    <location>
        <begin position="88"/>
        <end position="111"/>
    </location>
</feature>
<dbReference type="RefSeq" id="WP_072743925.1">
    <property type="nucleotide sequence ID" value="NZ_FQXR01000005.1"/>
</dbReference>
<proteinExistence type="predicted"/>
<evidence type="ECO:0000256" key="5">
    <source>
        <dbReference type="ARBA" id="ARBA00023136"/>
    </source>
</evidence>
<dbReference type="Pfam" id="PF03788">
    <property type="entry name" value="LrgA"/>
    <property type="match status" value="1"/>
</dbReference>
<organism evidence="7 8">
    <name type="scientific">Sporanaerobacter acetigenes DSM 13106</name>
    <dbReference type="NCBI Taxonomy" id="1123281"/>
    <lineage>
        <taxon>Bacteria</taxon>
        <taxon>Bacillati</taxon>
        <taxon>Bacillota</taxon>
        <taxon>Tissierellia</taxon>
        <taxon>Tissierellales</taxon>
        <taxon>Sporanaerobacteraceae</taxon>
        <taxon>Sporanaerobacter</taxon>
    </lineage>
</organism>
<evidence type="ECO:0000313" key="7">
    <source>
        <dbReference type="EMBL" id="SHH86891.1"/>
    </source>
</evidence>
<keyword evidence="8" id="KW-1185">Reference proteome</keyword>
<feature type="transmembrane region" description="Helical" evidence="6">
    <location>
        <begin position="31"/>
        <end position="51"/>
    </location>
</feature>
<evidence type="ECO:0000256" key="6">
    <source>
        <dbReference type="SAM" id="Phobius"/>
    </source>
</evidence>
<evidence type="ECO:0000256" key="1">
    <source>
        <dbReference type="ARBA" id="ARBA00004651"/>
    </source>
</evidence>
<dbReference type="EMBL" id="FQXR01000005">
    <property type="protein sequence ID" value="SHH86891.1"/>
    <property type="molecule type" value="Genomic_DNA"/>
</dbReference>
<keyword evidence="4 6" id="KW-1133">Transmembrane helix</keyword>
<keyword evidence="3 6" id="KW-0812">Transmembrane</keyword>
<dbReference type="InterPro" id="IPR005538">
    <property type="entry name" value="LrgA/CidA"/>
</dbReference>
<sequence length="125" mass="13678">MKILRQMGIIFGILFGSHILQKSLGLPIPSTVIGMIILLICLLSGVIKLEMIEEVSKFLLDHLIFFFIPAGVGIMTSVDMIGDKWLSILIVIVLSTIITMVVTGLTVQALAKKSKKKLKGENVND</sequence>
<name>A0A1M5WH85_9FIRM</name>
<reference evidence="7 8" key="1">
    <citation type="submission" date="2016-11" db="EMBL/GenBank/DDBJ databases">
        <authorList>
            <person name="Jaros S."/>
            <person name="Januszkiewicz K."/>
            <person name="Wedrychowicz H."/>
        </authorList>
    </citation>
    <scope>NUCLEOTIDE SEQUENCE [LARGE SCALE GENOMIC DNA]</scope>
    <source>
        <strain evidence="7 8">DSM 13106</strain>
    </source>
</reference>
<dbReference type="GO" id="GO:0005886">
    <property type="term" value="C:plasma membrane"/>
    <property type="evidence" value="ECO:0007669"/>
    <property type="project" value="UniProtKB-SubCell"/>
</dbReference>
<dbReference type="STRING" id="1123281.SAMN02745180_01239"/>
<dbReference type="AlphaFoldDB" id="A0A1M5WH85"/>
<keyword evidence="2" id="KW-1003">Cell membrane</keyword>
<evidence type="ECO:0000256" key="4">
    <source>
        <dbReference type="ARBA" id="ARBA00022989"/>
    </source>
</evidence>
<dbReference type="OrthoDB" id="3176438at2"/>
<gene>
    <name evidence="7" type="ORF">SAMN02745180_01239</name>
</gene>
<feature type="transmembrane region" description="Helical" evidence="6">
    <location>
        <begin position="63"/>
        <end position="82"/>
    </location>
</feature>
<dbReference type="Proteomes" id="UP000184389">
    <property type="component" value="Unassembled WGS sequence"/>
</dbReference>
<protein>
    <submittedName>
        <fullName evidence="7">Holin-like protein</fullName>
    </submittedName>
</protein>
<dbReference type="PANTHER" id="PTHR33931:SF2">
    <property type="entry name" value="HOLIN-LIKE PROTEIN CIDA"/>
    <property type="match status" value="1"/>
</dbReference>
<evidence type="ECO:0000256" key="2">
    <source>
        <dbReference type="ARBA" id="ARBA00022475"/>
    </source>
</evidence>
<evidence type="ECO:0000313" key="8">
    <source>
        <dbReference type="Proteomes" id="UP000184389"/>
    </source>
</evidence>
<keyword evidence="5 6" id="KW-0472">Membrane</keyword>
<accession>A0A1M5WH85</accession>
<evidence type="ECO:0000256" key="3">
    <source>
        <dbReference type="ARBA" id="ARBA00022692"/>
    </source>
</evidence>
<dbReference type="PANTHER" id="PTHR33931">
    <property type="entry name" value="HOLIN-LIKE PROTEIN CIDA-RELATED"/>
    <property type="match status" value="1"/>
</dbReference>